<dbReference type="EMBL" id="JAJSON010000004">
    <property type="protein sequence ID" value="MCG9970128.1"/>
    <property type="molecule type" value="Genomic_DNA"/>
</dbReference>
<dbReference type="RefSeq" id="WP_240095261.1">
    <property type="nucleotide sequence ID" value="NZ_JAJSON010000004.1"/>
</dbReference>
<keyword evidence="2" id="KW-1185">Reference proteome</keyword>
<organism evidence="1 2">
    <name type="scientific">Christiangramia crocea</name>
    <dbReference type="NCBI Taxonomy" id="2904124"/>
    <lineage>
        <taxon>Bacteria</taxon>
        <taxon>Pseudomonadati</taxon>
        <taxon>Bacteroidota</taxon>
        <taxon>Flavobacteriia</taxon>
        <taxon>Flavobacteriales</taxon>
        <taxon>Flavobacteriaceae</taxon>
        <taxon>Christiangramia</taxon>
    </lineage>
</organism>
<comment type="caution">
    <text evidence="1">The sequence shown here is derived from an EMBL/GenBank/DDBJ whole genome shotgun (WGS) entry which is preliminary data.</text>
</comment>
<proteinExistence type="predicted"/>
<dbReference type="PROSITE" id="PS51257">
    <property type="entry name" value="PROKAR_LIPOPROTEIN"/>
    <property type="match status" value="1"/>
</dbReference>
<gene>
    <name evidence="1" type="ORF">LU635_00655</name>
</gene>
<reference evidence="1" key="1">
    <citation type="submission" date="2021-12" db="EMBL/GenBank/DDBJ databases">
        <title>Description of Gramella crocea sp. nov., a new bacterium isolated from activated sludge.</title>
        <authorList>
            <person name="Zhang X."/>
        </authorList>
    </citation>
    <scope>NUCLEOTIDE SEQUENCE</scope>
    <source>
        <strain evidence="1">YB25</strain>
    </source>
</reference>
<name>A0A9X2A6P2_9FLAO</name>
<accession>A0A9X2A6P2</accession>
<evidence type="ECO:0000313" key="1">
    <source>
        <dbReference type="EMBL" id="MCG9970128.1"/>
    </source>
</evidence>
<sequence length="183" mass="21022">MFPLKPRIISFFMIGLSLMLTSCFKDVDFEQAQDIKLAPDLQVDLLFYELTENDFLDSETNTYSPVIRDTVRLEFLDDEYIQDGLMYAEFRFRHENSFPNKIKSKIRFLDNNGREQFNVNYDIPGGSVASPSIVDTVHTMAGSEIVRVRRSIQMVVELEMLGGGKDIEGGLDFSSKGLFKFEF</sequence>
<evidence type="ECO:0000313" key="2">
    <source>
        <dbReference type="Proteomes" id="UP001139344"/>
    </source>
</evidence>
<dbReference type="AlphaFoldDB" id="A0A9X2A6P2"/>
<protein>
    <submittedName>
        <fullName evidence="1">Uncharacterized protein</fullName>
    </submittedName>
</protein>
<dbReference type="Proteomes" id="UP001139344">
    <property type="component" value="Unassembled WGS sequence"/>
</dbReference>